<protein>
    <submittedName>
        <fullName evidence="1">Uncharacterized protein</fullName>
    </submittedName>
</protein>
<name>A0ACB8QQU3_9AGAM</name>
<evidence type="ECO:0000313" key="1">
    <source>
        <dbReference type="EMBL" id="KAI0034032.1"/>
    </source>
</evidence>
<comment type="caution">
    <text evidence="1">The sequence shown here is derived from an EMBL/GenBank/DDBJ whole genome shotgun (WGS) entry which is preliminary data.</text>
</comment>
<reference evidence="1" key="1">
    <citation type="submission" date="2021-02" db="EMBL/GenBank/DDBJ databases">
        <authorList>
            <consortium name="DOE Joint Genome Institute"/>
            <person name="Ahrendt S."/>
            <person name="Looney B.P."/>
            <person name="Miyauchi S."/>
            <person name="Morin E."/>
            <person name="Drula E."/>
            <person name="Courty P.E."/>
            <person name="Chicoki N."/>
            <person name="Fauchery L."/>
            <person name="Kohler A."/>
            <person name="Kuo A."/>
            <person name="Labutti K."/>
            <person name="Pangilinan J."/>
            <person name="Lipzen A."/>
            <person name="Riley R."/>
            <person name="Andreopoulos W."/>
            <person name="He G."/>
            <person name="Johnson J."/>
            <person name="Barry K.W."/>
            <person name="Grigoriev I.V."/>
            <person name="Nagy L."/>
            <person name="Hibbett D."/>
            <person name="Henrissat B."/>
            <person name="Matheny P.B."/>
            <person name="Labbe J."/>
            <person name="Martin F."/>
        </authorList>
    </citation>
    <scope>NUCLEOTIDE SEQUENCE</scope>
    <source>
        <strain evidence="1">EC-137</strain>
    </source>
</reference>
<reference evidence="1" key="2">
    <citation type="journal article" date="2022" name="New Phytol.">
        <title>Evolutionary transition to the ectomycorrhizal habit in the genomes of a hyperdiverse lineage of mushroom-forming fungi.</title>
        <authorList>
            <person name="Looney B."/>
            <person name="Miyauchi S."/>
            <person name="Morin E."/>
            <person name="Drula E."/>
            <person name="Courty P.E."/>
            <person name="Kohler A."/>
            <person name="Kuo A."/>
            <person name="LaButti K."/>
            <person name="Pangilinan J."/>
            <person name="Lipzen A."/>
            <person name="Riley R."/>
            <person name="Andreopoulos W."/>
            <person name="He G."/>
            <person name="Johnson J."/>
            <person name="Nolan M."/>
            <person name="Tritt A."/>
            <person name="Barry K.W."/>
            <person name="Grigoriev I.V."/>
            <person name="Nagy L.G."/>
            <person name="Hibbett D."/>
            <person name="Henrissat B."/>
            <person name="Matheny P.B."/>
            <person name="Labbe J."/>
            <person name="Martin F.M."/>
        </authorList>
    </citation>
    <scope>NUCLEOTIDE SEQUENCE</scope>
    <source>
        <strain evidence="1">EC-137</strain>
    </source>
</reference>
<sequence length="289" mass="31667">MKFNSRAFCFYLLNAVRLISIVSLLLVFSSSIFVIVTDVRAVNAFLGGQAATDMLDCDYIEGSDVPNQAAGVFWAVVNRLLIILEVIILLLSEVGWPMKFFDRFFPILGTEFGLGALGIFQSLIGASILSHHCDDFTLVSAFFLFCIGCVNMLLGLIWREKAKDKRSLTSWREEKKDILPAHTTGGSSFRASAFGGPRRVPPTEFGEKGYGFGRQGEKAAGLKGFILQAPSETLPRYSTRPISQATHASNTSKTKVPRPESSGSIFSVATDDEPEVQKMPVFKSSPTAF</sequence>
<organism evidence="1 2">
    <name type="scientific">Vararia minispora EC-137</name>
    <dbReference type="NCBI Taxonomy" id="1314806"/>
    <lineage>
        <taxon>Eukaryota</taxon>
        <taxon>Fungi</taxon>
        <taxon>Dikarya</taxon>
        <taxon>Basidiomycota</taxon>
        <taxon>Agaricomycotina</taxon>
        <taxon>Agaricomycetes</taxon>
        <taxon>Russulales</taxon>
        <taxon>Lachnocladiaceae</taxon>
        <taxon>Vararia</taxon>
    </lineage>
</organism>
<dbReference type="EMBL" id="MU273507">
    <property type="protein sequence ID" value="KAI0034032.1"/>
    <property type="molecule type" value="Genomic_DNA"/>
</dbReference>
<dbReference type="Proteomes" id="UP000814128">
    <property type="component" value="Unassembled WGS sequence"/>
</dbReference>
<accession>A0ACB8QQU3</accession>
<evidence type="ECO:0000313" key="2">
    <source>
        <dbReference type="Proteomes" id="UP000814128"/>
    </source>
</evidence>
<proteinExistence type="predicted"/>
<keyword evidence="2" id="KW-1185">Reference proteome</keyword>
<gene>
    <name evidence="1" type="ORF">K488DRAFT_77509</name>
</gene>